<feature type="region of interest" description="Disordered" evidence="2">
    <location>
        <begin position="130"/>
        <end position="167"/>
    </location>
</feature>
<feature type="domain" description="C2" evidence="3">
    <location>
        <begin position="473"/>
        <end position="604"/>
    </location>
</feature>
<sequence>MVKDQFLVVLGILEGRKFPKRSRHQIVVEAKFDGELLSTDPVDHTETPDLNTELAWELNKKSLHQHRLQRTPIKLQCYAVDTLTSAKEAVGYVIIDIRQAKQDDPTPSPRWYSLLSSKYSRYKPEIRASISIETDTTDKKDTSFRAKDAPPRDAPSPSTTSGSDIDPRSLKALLNEEEGYYQVGPADRCTQHFVLSVTVAFASNLPQLVPMSMPLPSKESGFFFYYSLLGNDVTNESFHNLLNPDFPAERASVRVRSSVQVLRLFLAAQPGLQIHLCCGDHSLGSTEVPLNTLLKSASDLLDRPASVEGSFVLNPPNRVKQQLPPSGGDMVPSVGVSITLRQDSGGGAPSQPTAPTSPPKEHPITPSQPRETRASDKRPQTPPPEEQPPPPPQGHTPPQRLPPSPPASPSSDTQETEQGLSSLGEDGNKGEAKTAVEHGKPTKNPKLQEPTLPLPLKVRSEANPPVVDSAPSSVTTSQPYVSIPPAAHHFCFSLDLRSLQDVETSTSAPLYIFLRYTYPFFGSAAPILTHPPVEIRRNMEVLLPQSFCAFDFASTPQQLQDTFTRIPIMVEVWHKDKISQDALVGVARISLNSIITAEKARFVNAQGVAGWRQSHSTRIPVLSVDGNLRKVGEVYVVMTLEDLGQVTTQQILIGSDSSQSASVPPATVSQPPAPVVAPPPAPAPSPPPADPRETVEYQMAMELEMWKEQQENMFESQLKQKELQTMQALAEEWKRRDRERELLVQKKLTEYQQLEEKLRTTLADLERREKQLTSGEAEVVRMKADLQRDHERTLTELREASRRLKEDCDHEVQLERAKVRELELHNQRLHEQLQEAERRVQQKEKDFDEYRGQQAGKPEYKLQSEINLMTLEKVELERKLDYVAKSKLHYKQQWGRALKELARLKQREQTNAKARLKQQQQELEHMRLRYLAAEEKEIVKAEKQELETIKEELTRLKDQRIPEQLPAPVTDTRRASDGHLEHMQPLVAEDDTSMIDDHVTRLIEERDTLLRTGVYTHEDRIITELDRQIREAIARKGGR</sequence>
<dbReference type="SUPFAM" id="SSF49562">
    <property type="entry name" value="C2 domain (Calcium/lipid-binding domain, CaLB)"/>
    <property type="match status" value="2"/>
</dbReference>
<feature type="region of interest" description="Disordered" evidence="2">
    <location>
        <begin position="308"/>
        <end position="473"/>
    </location>
</feature>
<evidence type="ECO:0000256" key="1">
    <source>
        <dbReference type="SAM" id="Coils"/>
    </source>
</evidence>
<dbReference type="Gene3D" id="2.60.40.150">
    <property type="entry name" value="C2 domain"/>
    <property type="match status" value="1"/>
</dbReference>
<feature type="coiled-coil region" evidence="1">
    <location>
        <begin position="902"/>
        <end position="959"/>
    </location>
</feature>
<feature type="compositionally biased region" description="Low complexity" evidence="2">
    <location>
        <begin position="660"/>
        <end position="670"/>
    </location>
</feature>
<evidence type="ECO:0000313" key="5">
    <source>
        <dbReference type="Proteomes" id="UP000838412"/>
    </source>
</evidence>
<keyword evidence="1" id="KW-0175">Coiled coil</keyword>
<feature type="coiled-coil region" evidence="1">
    <location>
        <begin position="744"/>
        <end position="853"/>
    </location>
</feature>
<dbReference type="InterPro" id="IPR000008">
    <property type="entry name" value="C2_dom"/>
</dbReference>
<evidence type="ECO:0000256" key="2">
    <source>
        <dbReference type="SAM" id="MobiDB-lite"/>
    </source>
</evidence>
<evidence type="ECO:0000313" key="4">
    <source>
        <dbReference type="EMBL" id="CAH1254543.1"/>
    </source>
</evidence>
<protein>
    <submittedName>
        <fullName evidence="4">CEP120 protein</fullName>
    </submittedName>
</protein>
<dbReference type="CDD" id="cd00030">
    <property type="entry name" value="C2"/>
    <property type="match status" value="1"/>
</dbReference>
<dbReference type="InterPro" id="IPR035892">
    <property type="entry name" value="C2_domain_sf"/>
</dbReference>
<dbReference type="EMBL" id="OV696687">
    <property type="protein sequence ID" value="CAH1254543.1"/>
    <property type="molecule type" value="Genomic_DNA"/>
</dbReference>
<feature type="compositionally biased region" description="Basic and acidic residues" evidence="2">
    <location>
        <begin position="370"/>
        <end position="379"/>
    </location>
</feature>
<feature type="compositionally biased region" description="Pro residues" evidence="2">
    <location>
        <begin position="380"/>
        <end position="408"/>
    </location>
</feature>
<name>A0A8K0EMX1_BRALA</name>
<feature type="compositionally biased region" description="Basic and acidic residues" evidence="2">
    <location>
        <begin position="426"/>
        <end position="440"/>
    </location>
</feature>
<feature type="compositionally biased region" description="Pro residues" evidence="2">
    <location>
        <begin position="671"/>
        <end position="689"/>
    </location>
</feature>
<dbReference type="OrthoDB" id="332250at2759"/>
<dbReference type="GO" id="GO:0022027">
    <property type="term" value="P:interkinetic nuclear migration"/>
    <property type="evidence" value="ECO:0007669"/>
    <property type="project" value="TreeGrafter"/>
</dbReference>
<dbReference type="InterPro" id="IPR039893">
    <property type="entry name" value="CEP120-like"/>
</dbReference>
<feature type="region of interest" description="Disordered" evidence="2">
    <location>
        <begin position="657"/>
        <end position="692"/>
    </location>
</feature>
<keyword evidence="5" id="KW-1185">Reference proteome</keyword>
<proteinExistence type="predicted"/>
<feature type="compositionally biased region" description="Polar residues" evidence="2">
    <location>
        <begin position="412"/>
        <end position="421"/>
    </location>
</feature>
<feature type="compositionally biased region" description="Basic and acidic residues" evidence="2">
    <location>
        <begin position="136"/>
        <end position="151"/>
    </location>
</feature>
<dbReference type="PANTHER" id="PTHR21574:SF0">
    <property type="entry name" value="CENTROSOMAL PROTEIN OF 120 KDA"/>
    <property type="match status" value="1"/>
</dbReference>
<dbReference type="AlphaFoldDB" id="A0A8K0EMX1"/>
<dbReference type="InterPro" id="IPR022136">
    <property type="entry name" value="DUF3668"/>
</dbReference>
<feature type="domain" description="C2" evidence="3">
    <location>
        <begin position="1"/>
        <end position="112"/>
    </location>
</feature>
<dbReference type="Pfam" id="PF12416">
    <property type="entry name" value="DUF3668"/>
    <property type="match status" value="1"/>
</dbReference>
<accession>A0A8K0EMX1</accession>
<gene>
    <name evidence="4" type="primary">CEP120</name>
    <name evidence="4" type="ORF">BLAG_LOCUS13911</name>
</gene>
<dbReference type="PROSITE" id="PS50004">
    <property type="entry name" value="C2"/>
    <property type="match status" value="2"/>
</dbReference>
<dbReference type="Pfam" id="PF00168">
    <property type="entry name" value="C2"/>
    <property type="match status" value="2"/>
</dbReference>
<dbReference type="GO" id="GO:1903724">
    <property type="term" value="P:positive regulation of centriole elongation"/>
    <property type="evidence" value="ECO:0007669"/>
    <property type="project" value="TreeGrafter"/>
</dbReference>
<dbReference type="PANTHER" id="PTHR21574">
    <property type="entry name" value="CENTROSOMAL PROTEIN OF 120 KDA"/>
    <property type="match status" value="1"/>
</dbReference>
<dbReference type="GO" id="GO:0005813">
    <property type="term" value="C:centrosome"/>
    <property type="evidence" value="ECO:0007669"/>
    <property type="project" value="TreeGrafter"/>
</dbReference>
<reference evidence="4" key="1">
    <citation type="submission" date="2022-01" db="EMBL/GenBank/DDBJ databases">
        <authorList>
            <person name="Braso-Vives M."/>
        </authorList>
    </citation>
    <scope>NUCLEOTIDE SEQUENCE</scope>
</reference>
<evidence type="ECO:0000259" key="3">
    <source>
        <dbReference type="PROSITE" id="PS50004"/>
    </source>
</evidence>
<dbReference type="Proteomes" id="UP000838412">
    <property type="component" value="Chromosome 2"/>
</dbReference>
<organism evidence="4 5">
    <name type="scientific">Branchiostoma lanceolatum</name>
    <name type="common">Common lancelet</name>
    <name type="synonym">Amphioxus lanceolatum</name>
    <dbReference type="NCBI Taxonomy" id="7740"/>
    <lineage>
        <taxon>Eukaryota</taxon>
        <taxon>Metazoa</taxon>
        <taxon>Chordata</taxon>
        <taxon>Cephalochordata</taxon>
        <taxon>Leptocardii</taxon>
        <taxon>Amphioxiformes</taxon>
        <taxon>Branchiostomatidae</taxon>
        <taxon>Branchiostoma</taxon>
    </lineage>
</organism>